<evidence type="ECO:0000256" key="1">
    <source>
        <dbReference type="SAM" id="MobiDB-lite"/>
    </source>
</evidence>
<sequence>MDEAGIAQDAPSQRRQKAPAGVSRPLPNLLNESDEKSMIVKVSLSADELADMNMSEQEFHDHVVAALDDAQPDLPGFNVEVEITD</sequence>
<comment type="caution">
    <text evidence="2">The sequence shown here is derived from an EMBL/GenBank/DDBJ whole genome shotgun (WGS) entry which is preliminary data.</text>
</comment>
<accession>A0A241XRS2</accession>
<organism evidence="2 3">
    <name type="scientific">Pseudomonas aeruginosa</name>
    <dbReference type="NCBI Taxonomy" id="287"/>
    <lineage>
        <taxon>Bacteria</taxon>
        <taxon>Pseudomonadati</taxon>
        <taxon>Pseudomonadota</taxon>
        <taxon>Gammaproteobacteria</taxon>
        <taxon>Pseudomonadales</taxon>
        <taxon>Pseudomonadaceae</taxon>
        <taxon>Pseudomonas</taxon>
    </lineage>
</organism>
<evidence type="ECO:0000313" key="3">
    <source>
        <dbReference type="Proteomes" id="UP000194857"/>
    </source>
</evidence>
<gene>
    <name evidence="2" type="ORF">CAZ10_10230</name>
</gene>
<name>A0A241XRS2_PSEAI</name>
<dbReference type="AlphaFoldDB" id="A0A241XRS2"/>
<protein>
    <submittedName>
        <fullName evidence="2">Uncharacterized protein</fullName>
    </submittedName>
</protein>
<dbReference type="RefSeq" id="WP_141678425.1">
    <property type="nucleotide sequence ID" value="NZ_NFFZ01000004.1"/>
</dbReference>
<proteinExistence type="predicted"/>
<dbReference type="EMBL" id="NFFZ01000004">
    <property type="protein sequence ID" value="OTI63202.1"/>
    <property type="molecule type" value="Genomic_DNA"/>
</dbReference>
<dbReference type="Proteomes" id="UP000194857">
    <property type="component" value="Unassembled WGS sequence"/>
</dbReference>
<evidence type="ECO:0000313" key="2">
    <source>
        <dbReference type="EMBL" id="OTI63202.1"/>
    </source>
</evidence>
<reference evidence="3" key="1">
    <citation type="submission" date="2017-05" db="EMBL/GenBank/DDBJ databases">
        <authorList>
            <person name="Giani T."/>
            <person name="Arena F."/>
            <person name="Pollini S."/>
            <person name="Di Pilato V."/>
            <person name="D'Andrea M.M."/>
            <person name="Henrici De Angelis L."/>
            <person name="Bassetti M."/>
            <person name="Rossolini G.M."/>
        </authorList>
    </citation>
    <scope>NUCLEOTIDE SEQUENCE [LARGE SCALE GENOMIC DNA]</scope>
    <source>
        <strain evidence="3">S567_C10_BS</strain>
    </source>
</reference>
<feature type="region of interest" description="Disordered" evidence="1">
    <location>
        <begin position="1"/>
        <end position="30"/>
    </location>
</feature>